<dbReference type="AlphaFoldDB" id="A0A8D5G1V5"/>
<dbReference type="Proteomes" id="UP000826722">
    <property type="component" value="Chromosome"/>
</dbReference>
<name>A0A8D5G1V5_9PROT</name>
<gene>
    <name evidence="1" type="ORF">ZMTM_21090</name>
</gene>
<dbReference type="InterPro" id="IPR007922">
    <property type="entry name" value="DciA-like"/>
</dbReference>
<dbReference type="KEGG" id="mpau:ZMTM_21090"/>
<evidence type="ECO:0000313" key="2">
    <source>
        <dbReference type="Proteomes" id="UP000826722"/>
    </source>
</evidence>
<protein>
    <recommendedName>
        <fullName evidence="3">DUF721 domain-containing protein</fullName>
    </recommendedName>
</protein>
<keyword evidence="2" id="KW-1185">Reference proteome</keyword>
<dbReference type="EMBL" id="AP024110">
    <property type="protein sequence ID" value="BCM25850.1"/>
    <property type="molecule type" value="Genomic_DNA"/>
</dbReference>
<organism evidence="1 2">
    <name type="scientific">Methyloradius palustris</name>
    <dbReference type="NCBI Taxonomy" id="2778876"/>
    <lineage>
        <taxon>Bacteria</taxon>
        <taxon>Pseudomonadati</taxon>
        <taxon>Pseudomonadota</taxon>
        <taxon>Betaproteobacteria</taxon>
        <taxon>Nitrosomonadales</taxon>
        <taxon>Methylophilaceae</taxon>
        <taxon>Methyloradius</taxon>
    </lineage>
</organism>
<dbReference type="RefSeq" id="WP_221763896.1">
    <property type="nucleotide sequence ID" value="NZ_AP024110.1"/>
</dbReference>
<accession>A0A8D5G1V5</accession>
<proteinExistence type="predicted"/>
<reference evidence="1" key="1">
    <citation type="journal article" date="2021" name="Arch. Microbiol.">
        <title>Methyloradius palustris gen. nov., sp. nov., a methanol-oxidizing bacterium isolated from snow.</title>
        <authorList>
            <person name="Miyadera T."/>
            <person name="Kojima H."/>
            <person name="Fukui M."/>
        </authorList>
    </citation>
    <scope>NUCLEOTIDE SEQUENCE</scope>
    <source>
        <strain evidence="1">Zm11</strain>
    </source>
</reference>
<sequence>MRQIKALFKDNAELLALSGQADSLTASQTIWNTIVPDALKPHTQAGNVKHKRLTVYANNGAVAAKIKLLLPSLLTKLQKQGIEITSIRVEVQVQSTVRLKPKKQRLVSPTGVQCLSELAKKLGDSPLGEVLARLSNRT</sequence>
<evidence type="ECO:0000313" key="1">
    <source>
        <dbReference type="EMBL" id="BCM25850.1"/>
    </source>
</evidence>
<evidence type="ECO:0008006" key="3">
    <source>
        <dbReference type="Google" id="ProtNLM"/>
    </source>
</evidence>
<dbReference type="Pfam" id="PF05258">
    <property type="entry name" value="DciA"/>
    <property type="match status" value="1"/>
</dbReference>